<dbReference type="KEGG" id="aeh:Mlg_1245"/>
<dbReference type="GO" id="GO:0160206">
    <property type="term" value="F:tRNA (cytidine(32)/uridine(32)-2'-O)-methyltransferase activity"/>
    <property type="evidence" value="ECO:0007669"/>
    <property type="project" value="UniProtKB-EC"/>
</dbReference>
<comment type="subcellular location">
    <subcellularLocation>
        <location evidence="5">Cytoplasm</location>
    </subcellularLocation>
</comment>
<dbReference type="SUPFAM" id="SSF75217">
    <property type="entry name" value="alpha/beta knot"/>
    <property type="match status" value="1"/>
</dbReference>
<dbReference type="Gene3D" id="3.40.1280.10">
    <property type="match status" value="1"/>
</dbReference>
<proteinExistence type="inferred from homology"/>
<keyword evidence="2 5" id="KW-0489">Methyltransferase</keyword>
<dbReference type="Proteomes" id="UP000001962">
    <property type="component" value="Chromosome"/>
</dbReference>
<dbReference type="GO" id="GO:0106339">
    <property type="term" value="F:tRNA (cytidine(32)-2'-O)-methyltransferase activity"/>
    <property type="evidence" value="ECO:0007669"/>
    <property type="project" value="RHEA"/>
</dbReference>
<dbReference type="InterPro" id="IPR001537">
    <property type="entry name" value="SpoU_MeTrfase"/>
</dbReference>
<dbReference type="CDD" id="cd18093">
    <property type="entry name" value="SpoU-like_TrmJ"/>
    <property type="match status" value="1"/>
</dbReference>
<evidence type="ECO:0000256" key="4">
    <source>
        <dbReference type="ARBA" id="ARBA00022691"/>
    </source>
</evidence>
<dbReference type="GO" id="GO:0003723">
    <property type="term" value="F:RNA binding"/>
    <property type="evidence" value="ECO:0007669"/>
    <property type="project" value="InterPro"/>
</dbReference>
<dbReference type="InterPro" id="IPR029026">
    <property type="entry name" value="tRNA_m1G_MTases_N"/>
</dbReference>
<dbReference type="EMBL" id="CP000453">
    <property type="protein sequence ID" value="ABI56594.1"/>
    <property type="molecule type" value="Genomic_DNA"/>
</dbReference>
<gene>
    <name evidence="5" type="primary">trmJ</name>
    <name evidence="7" type="ordered locus">Mlg_1245</name>
</gene>
<evidence type="ECO:0000259" key="6">
    <source>
        <dbReference type="Pfam" id="PF00588"/>
    </source>
</evidence>
<evidence type="ECO:0000256" key="1">
    <source>
        <dbReference type="ARBA" id="ARBA00007228"/>
    </source>
</evidence>
<keyword evidence="3 7" id="KW-0808">Transferase</keyword>
<protein>
    <recommendedName>
        <fullName evidence="5">tRNA (cytidine/uridine-2'-O-)-methyltransferase TrmJ</fullName>
        <ecNumber evidence="5">2.1.1.200</ecNumber>
    </recommendedName>
    <alternativeName>
        <fullName evidence="5">tRNA (cytidine(32)/uridine(32)-2'-O)-methyltransferase</fullName>
    </alternativeName>
    <alternativeName>
        <fullName evidence="5">tRNA Cm32/Um32 methyltransferase</fullName>
    </alternativeName>
</protein>
<dbReference type="eggNOG" id="COG0565">
    <property type="taxonomic scope" value="Bacteria"/>
</dbReference>
<comment type="similarity">
    <text evidence="1">Belongs to the class IV-like SAM-binding methyltransferase superfamily. RNA methyltransferase TrmH family.</text>
</comment>
<evidence type="ECO:0000256" key="3">
    <source>
        <dbReference type="ARBA" id="ARBA00022679"/>
    </source>
</evidence>
<keyword evidence="8" id="KW-1185">Reference proteome</keyword>
<comment type="catalytic activity">
    <reaction evidence="5">
        <text>cytidine(32) in tRNA + S-adenosyl-L-methionine = 2'-O-methylcytidine(32) in tRNA + S-adenosyl-L-homocysteine + H(+)</text>
        <dbReference type="Rhea" id="RHEA:42932"/>
        <dbReference type="Rhea" id="RHEA-COMP:10288"/>
        <dbReference type="Rhea" id="RHEA-COMP:10289"/>
        <dbReference type="ChEBI" id="CHEBI:15378"/>
        <dbReference type="ChEBI" id="CHEBI:57856"/>
        <dbReference type="ChEBI" id="CHEBI:59789"/>
        <dbReference type="ChEBI" id="CHEBI:74495"/>
        <dbReference type="ChEBI" id="CHEBI:82748"/>
        <dbReference type="EC" id="2.1.1.200"/>
    </reaction>
</comment>
<keyword evidence="4 5" id="KW-0949">S-adenosyl-L-methionine</keyword>
<dbReference type="Gene3D" id="1.10.8.590">
    <property type="match status" value="1"/>
</dbReference>
<evidence type="ECO:0000256" key="5">
    <source>
        <dbReference type="RuleBase" id="RU362024"/>
    </source>
</evidence>
<organism evidence="7 8">
    <name type="scientific">Alkalilimnicola ehrlichii (strain ATCC BAA-1101 / DSM 17681 / MLHE-1)</name>
    <dbReference type="NCBI Taxonomy" id="187272"/>
    <lineage>
        <taxon>Bacteria</taxon>
        <taxon>Pseudomonadati</taxon>
        <taxon>Pseudomonadota</taxon>
        <taxon>Gammaproteobacteria</taxon>
        <taxon>Chromatiales</taxon>
        <taxon>Ectothiorhodospiraceae</taxon>
        <taxon>Alkalilimnicola</taxon>
    </lineage>
</organism>
<dbReference type="FunFam" id="3.40.1280.10:FF:000006">
    <property type="entry name" value="Uncharacterized tRNA/rRNA methyltransferase HI_0380"/>
    <property type="match status" value="1"/>
</dbReference>
<sequence>MFSNIGSGMNPENLRIVLVGTSHPGNIGSVARAMKTMGLFRLELVAPECAFPDEQATANASRADDVLEAAGRHDNLDAALAGCGLVMGLSARPRRITTAEVLDVREAGRRVVAEAESRPVALLFGRERSGLTNAELDRCQALVHIPANPEYGSLNLAAAVQVVCHEVNMARGAGVVAPTRRSASAQDMEYFFEHLARVADRVGFLRKHNPEILMRRLRQLFYRAAPDDHELQMLRGLLANVEPHLPELPDAAQRAGTKDE</sequence>
<reference evidence="8" key="1">
    <citation type="submission" date="2006-08" db="EMBL/GenBank/DDBJ databases">
        <title>Complete sequence of Alkalilimnicola ehrilichei MLHE-1.</title>
        <authorList>
            <person name="Copeland A."/>
            <person name="Lucas S."/>
            <person name="Lapidus A."/>
            <person name="Barry K."/>
            <person name="Detter J.C."/>
            <person name="Glavina del Rio T."/>
            <person name="Hammon N."/>
            <person name="Israni S."/>
            <person name="Dalin E."/>
            <person name="Tice H."/>
            <person name="Pitluck S."/>
            <person name="Sims D."/>
            <person name="Brettin T."/>
            <person name="Bruce D."/>
            <person name="Han C."/>
            <person name="Tapia R."/>
            <person name="Gilna P."/>
            <person name="Schmutz J."/>
            <person name="Larimer F."/>
            <person name="Land M."/>
            <person name="Hauser L."/>
            <person name="Kyrpides N."/>
            <person name="Mikhailova N."/>
            <person name="Oremland R.S."/>
            <person name="Hoeft S.E."/>
            <person name="Switzer-Blum J."/>
            <person name="Kulp T."/>
            <person name="King G."/>
            <person name="Tabita R."/>
            <person name="Witte B."/>
            <person name="Santini J.M."/>
            <person name="Basu P."/>
            <person name="Hollibaugh J.T."/>
            <person name="Xie G."/>
            <person name="Stolz J.F."/>
            <person name="Richardson P."/>
        </authorList>
    </citation>
    <scope>NUCLEOTIDE SEQUENCE [LARGE SCALE GENOMIC DNA]</scope>
    <source>
        <strain evidence="8">ATCC BAA-1101 / DSM 17681 / MLHE-1</strain>
    </source>
</reference>
<accession>Q0A993</accession>
<comment type="catalytic activity">
    <reaction evidence="5">
        <text>uridine(32) in tRNA + S-adenosyl-L-methionine = 2'-O-methyluridine(32) in tRNA + S-adenosyl-L-homocysteine + H(+)</text>
        <dbReference type="Rhea" id="RHEA:42936"/>
        <dbReference type="Rhea" id="RHEA-COMP:10107"/>
        <dbReference type="Rhea" id="RHEA-COMP:10290"/>
        <dbReference type="ChEBI" id="CHEBI:15378"/>
        <dbReference type="ChEBI" id="CHEBI:57856"/>
        <dbReference type="ChEBI" id="CHEBI:59789"/>
        <dbReference type="ChEBI" id="CHEBI:65315"/>
        <dbReference type="ChEBI" id="CHEBI:74478"/>
        <dbReference type="EC" id="2.1.1.200"/>
    </reaction>
</comment>
<keyword evidence="5" id="KW-0963">Cytoplasm</keyword>
<keyword evidence="5" id="KW-0819">tRNA processing</keyword>
<dbReference type="GO" id="GO:0005829">
    <property type="term" value="C:cytosol"/>
    <property type="evidence" value="ECO:0007669"/>
    <property type="project" value="TreeGrafter"/>
</dbReference>
<dbReference type="PANTHER" id="PTHR42786:SF2">
    <property type="entry name" value="TRNA (CYTIDINE_URIDINE-2'-O-)-METHYLTRANSFERASE TRMJ"/>
    <property type="match status" value="1"/>
</dbReference>
<dbReference type="InterPro" id="IPR004384">
    <property type="entry name" value="RNA_MeTrfase_TrmJ/LasT"/>
</dbReference>
<feature type="domain" description="tRNA/rRNA methyltransferase SpoU type" evidence="6">
    <location>
        <begin position="14"/>
        <end position="165"/>
    </location>
</feature>
<name>Q0A993_ALKEH</name>
<dbReference type="GO" id="GO:0002128">
    <property type="term" value="P:tRNA nucleoside ribose methylation"/>
    <property type="evidence" value="ECO:0007669"/>
    <property type="project" value="TreeGrafter"/>
</dbReference>
<comment type="subunit">
    <text evidence="5">Homodimer.</text>
</comment>
<evidence type="ECO:0000313" key="7">
    <source>
        <dbReference type="EMBL" id="ABI56594.1"/>
    </source>
</evidence>
<dbReference type="EC" id="2.1.1.200" evidence="5"/>
<dbReference type="Pfam" id="PF00588">
    <property type="entry name" value="SpoU_methylase"/>
    <property type="match status" value="1"/>
</dbReference>
<dbReference type="HOGENOM" id="CLU_056931_0_1_6"/>
<dbReference type="PIRSF" id="PIRSF004808">
    <property type="entry name" value="LasT"/>
    <property type="match status" value="1"/>
</dbReference>
<evidence type="ECO:0000256" key="2">
    <source>
        <dbReference type="ARBA" id="ARBA00022603"/>
    </source>
</evidence>
<dbReference type="NCBIfam" id="TIGR00050">
    <property type="entry name" value="rRNA_methyl_1"/>
    <property type="match status" value="1"/>
</dbReference>
<dbReference type="PANTHER" id="PTHR42786">
    <property type="entry name" value="TRNA/RRNA METHYLTRANSFERASE"/>
    <property type="match status" value="1"/>
</dbReference>
<dbReference type="InterPro" id="IPR029028">
    <property type="entry name" value="Alpha/beta_knot_MTases"/>
</dbReference>
<dbReference type="AlphaFoldDB" id="Q0A993"/>
<evidence type="ECO:0000313" key="8">
    <source>
        <dbReference type="Proteomes" id="UP000001962"/>
    </source>
</evidence>
<comment type="function">
    <text evidence="5">Catalyzes the formation of 2'O-methylated cytidine (Cm32) or 2'O-methylated uridine (Um32) at position 32 in tRNA.</text>
</comment>